<dbReference type="AlphaFoldDB" id="A0A8J2U3L5"/>
<gene>
    <name evidence="1" type="ORF">GCM10011369_11210</name>
</gene>
<dbReference type="Gene3D" id="3.40.50.720">
    <property type="entry name" value="NAD(P)-binding Rossmann-like Domain"/>
    <property type="match status" value="1"/>
</dbReference>
<name>A0A8J2U3L5_9GAMM</name>
<dbReference type="InterPro" id="IPR036291">
    <property type="entry name" value="NAD(P)-bd_dom_sf"/>
</dbReference>
<evidence type="ECO:0000313" key="2">
    <source>
        <dbReference type="Proteomes" id="UP000619743"/>
    </source>
</evidence>
<keyword evidence="2" id="KW-1185">Reference proteome</keyword>
<reference evidence="2" key="1">
    <citation type="journal article" date="2019" name="Int. J. Syst. Evol. Microbiol.">
        <title>The Global Catalogue of Microorganisms (GCM) 10K type strain sequencing project: providing services to taxonomists for standard genome sequencing and annotation.</title>
        <authorList>
            <consortium name="The Broad Institute Genomics Platform"/>
            <consortium name="The Broad Institute Genome Sequencing Center for Infectious Disease"/>
            <person name="Wu L."/>
            <person name="Ma J."/>
        </authorList>
    </citation>
    <scope>NUCLEOTIDE SEQUENCE [LARGE SCALE GENOMIC DNA]</scope>
    <source>
        <strain evidence="2">CGMCC 1.10130</strain>
    </source>
</reference>
<proteinExistence type="predicted"/>
<dbReference type="GO" id="GO:0016491">
    <property type="term" value="F:oxidoreductase activity"/>
    <property type="evidence" value="ECO:0007669"/>
    <property type="project" value="TreeGrafter"/>
</dbReference>
<evidence type="ECO:0000313" key="1">
    <source>
        <dbReference type="EMBL" id="GGA71209.1"/>
    </source>
</evidence>
<dbReference type="GO" id="GO:0005737">
    <property type="term" value="C:cytoplasm"/>
    <property type="evidence" value="ECO:0007669"/>
    <property type="project" value="TreeGrafter"/>
</dbReference>
<dbReference type="PANTHER" id="PTHR43544">
    <property type="entry name" value="SHORT-CHAIN DEHYDROGENASE/REDUCTASE"/>
    <property type="match status" value="1"/>
</dbReference>
<sequence>MPEKALRQFSPAQLLDNINANCIAAVNLLQVLEPHFNRQSQCKIIVLSAKVGSIEDNYLGGWHSYRMSKAALNMAIKTVSIEWRRRFPGVTVVAVHPGTTDSTLSQPFQKNVPASQLASAATTADRLSALAGQLSAEDSGALLHWDGSKIPF</sequence>
<comment type="caution">
    <text evidence="1">The sequence shown here is derived from an EMBL/GenBank/DDBJ whole genome shotgun (WGS) entry which is preliminary data.</text>
</comment>
<dbReference type="PANTHER" id="PTHR43544:SF12">
    <property type="entry name" value="NAD(P)-BINDING ROSSMANN-FOLD SUPERFAMILY PROTEIN"/>
    <property type="match status" value="1"/>
</dbReference>
<dbReference type="SUPFAM" id="SSF51735">
    <property type="entry name" value="NAD(P)-binding Rossmann-fold domains"/>
    <property type="match status" value="1"/>
</dbReference>
<dbReference type="Pfam" id="PF00106">
    <property type="entry name" value="adh_short"/>
    <property type="match status" value="1"/>
</dbReference>
<organism evidence="1 2">
    <name type="scientific">Neiella marina</name>
    <dbReference type="NCBI Taxonomy" id="508461"/>
    <lineage>
        <taxon>Bacteria</taxon>
        <taxon>Pseudomonadati</taxon>
        <taxon>Pseudomonadota</taxon>
        <taxon>Gammaproteobacteria</taxon>
        <taxon>Alteromonadales</taxon>
        <taxon>Echinimonadaceae</taxon>
        <taxon>Neiella</taxon>
    </lineage>
</organism>
<dbReference type="InterPro" id="IPR002347">
    <property type="entry name" value="SDR_fam"/>
</dbReference>
<evidence type="ECO:0008006" key="3">
    <source>
        <dbReference type="Google" id="ProtNLM"/>
    </source>
</evidence>
<dbReference type="InterPro" id="IPR051468">
    <property type="entry name" value="Fungal_SecMetab_SDRs"/>
</dbReference>
<protein>
    <recommendedName>
        <fullName evidence="3">Short chain dehydrogenase</fullName>
    </recommendedName>
</protein>
<dbReference type="EMBL" id="BMDX01000004">
    <property type="protein sequence ID" value="GGA71209.1"/>
    <property type="molecule type" value="Genomic_DNA"/>
</dbReference>
<dbReference type="Proteomes" id="UP000619743">
    <property type="component" value="Unassembled WGS sequence"/>
</dbReference>
<accession>A0A8J2U3L5</accession>